<name>A0A3B0VMD0_9ZZZZ</name>
<evidence type="ECO:0000313" key="1">
    <source>
        <dbReference type="EMBL" id="VAW41433.1"/>
    </source>
</evidence>
<sequence>MSPFNVTIDERLRLVTAVLAISNWAEDEQNRQPHAVHSQAKQLRHFLRPFSSHPAVNGANEALLNGVALSDLFSAALRCTWPEFNPTSELPHVLKIQDWVHLLADFTRDTNISTQFWPQQTAVWQEAQMALQSTFSGEALLENLAQLTERKLETAVTLMPNLIFPALTPVVATADGALTLLLPPPKAVGESPPWPFDEDPGWVVAATCKHLIPHLLAAELAQLDEDQQTVAVHTAVAHCLSQLLDDFEAQAYLLRTKKAHNLPQLPALFARLQEEVEGGNDRSFTTLFL</sequence>
<reference evidence="1" key="1">
    <citation type="submission" date="2018-06" db="EMBL/GenBank/DDBJ databases">
        <authorList>
            <person name="Zhirakovskaya E."/>
        </authorList>
    </citation>
    <scope>NUCLEOTIDE SEQUENCE</scope>
</reference>
<dbReference type="EMBL" id="UOEU01000843">
    <property type="protein sequence ID" value="VAW41433.1"/>
    <property type="molecule type" value="Genomic_DNA"/>
</dbReference>
<gene>
    <name evidence="1" type="ORF">MNBD_CHLOROFLEXI01-5159</name>
</gene>
<dbReference type="AlphaFoldDB" id="A0A3B0VMD0"/>
<proteinExistence type="predicted"/>
<protein>
    <submittedName>
        <fullName evidence="1">Uncharacterized protein</fullName>
    </submittedName>
</protein>
<organism evidence="1">
    <name type="scientific">hydrothermal vent metagenome</name>
    <dbReference type="NCBI Taxonomy" id="652676"/>
    <lineage>
        <taxon>unclassified sequences</taxon>
        <taxon>metagenomes</taxon>
        <taxon>ecological metagenomes</taxon>
    </lineage>
</organism>
<accession>A0A3B0VMD0</accession>